<organism evidence="5 6">
    <name type="scientific">Mycolicibacterium poriferae</name>
    <dbReference type="NCBI Taxonomy" id="39694"/>
    <lineage>
        <taxon>Bacteria</taxon>
        <taxon>Bacillati</taxon>
        <taxon>Actinomycetota</taxon>
        <taxon>Actinomycetes</taxon>
        <taxon>Mycobacteriales</taxon>
        <taxon>Mycobacteriaceae</taxon>
        <taxon>Mycolicibacterium</taxon>
    </lineage>
</organism>
<feature type="transmembrane region" description="Helical" evidence="4">
    <location>
        <begin position="25"/>
        <end position="47"/>
    </location>
</feature>
<keyword evidence="2" id="KW-0328">Glycosyltransferase</keyword>
<feature type="transmembrane region" description="Helical" evidence="4">
    <location>
        <begin position="504"/>
        <end position="522"/>
    </location>
</feature>
<name>A0A6N4V7D3_9MYCO</name>
<dbReference type="GO" id="GO:0016757">
    <property type="term" value="F:glycosyltransferase activity"/>
    <property type="evidence" value="ECO:0007669"/>
    <property type="project" value="UniProtKB-KW"/>
</dbReference>
<feature type="transmembrane region" description="Helical" evidence="4">
    <location>
        <begin position="209"/>
        <end position="232"/>
    </location>
</feature>
<evidence type="ECO:0000256" key="4">
    <source>
        <dbReference type="SAM" id="Phobius"/>
    </source>
</evidence>
<feature type="transmembrane region" description="Helical" evidence="4">
    <location>
        <begin position="96"/>
        <end position="118"/>
    </location>
</feature>
<dbReference type="SUPFAM" id="SSF53448">
    <property type="entry name" value="Nucleotide-diphospho-sugar transferases"/>
    <property type="match status" value="1"/>
</dbReference>
<comment type="similarity">
    <text evidence="1">Belongs to the glycosyltransferase 2 family.</text>
</comment>
<proteinExistence type="inferred from homology"/>
<dbReference type="AlphaFoldDB" id="A0A6N4V7D3"/>
<evidence type="ECO:0000256" key="1">
    <source>
        <dbReference type="ARBA" id="ARBA00006739"/>
    </source>
</evidence>
<accession>A0A6N4V7D3</accession>
<dbReference type="CDD" id="cd06423">
    <property type="entry name" value="CESA_like"/>
    <property type="match status" value="1"/>
</dbReference>
<feature type="transmembrane region" description="Helical" evidence="4">
    <location>
        <begin position="563"/>
        <end position="583"/>
    </location>
</feature>
<evidence type="ECO:0000256" key="2">
    <source>
        <dbReference type="ARBA" id="ARBA00022676"/>
    </source>
</evidence>
<feature type="transmembrane region" description="Helical" evidence="4">
    <location>
        <begin position="171"/>
        <end position="189"/>
    </location>
</feature>
<evidence type="ECO:0000313" key="5">
    <source>
        <dbReference type="EMBL" id="BBX50013.1"/>
    </source>
</evidence>
<dbReference type="PANTHER" id="PTHR43630">
    <property type="entry name" value="POLY-BETA-1,6-N-ACETYL-D-GLUCOSAMINE SYNTHASE"/>
    <property type="match status" value="1"/>
</dbReference>
<dbReference type="Pfam" id="PF13641">
    <property type="entry name" value="Glyco_tranf_2_3"/>
    <property type="match status" value="1"/>
</dbReference>
<keyword evidence="6" id="KW-1185">Reference proteome</keyword>
<dbReference type="Gene3D" id="3.90.550.10">
    <property type="entry name" value="Spore Coat Polysaccharide Biosynthesis Protein SpsA, Chain A"/>
    <property type="match status" value="1"/>
</dbReference>
<sequence>MAIAEHYRSVDSAPARYSVDRPAGVVNGFLLTFAGATAITMCLQMLLVRGAAWSDRRDLLVLTAAHGTALAPTRLFVVVFFLTYACYAYGNLWRRVALAGSLLGKFAVVCVLVDLVAWSLGRAGLAEVPAISQQVISVLVALLIFPHTIVRHANLPQLAPGPFRPRTPSRAYVRLLLPLAIALIAAAVIERRFLPTVAELREWALLGGVGPGVFLAQQIFVAMTGALGWWLLYRSGRRSFTPDLAVLIPAHNEAHGITKTIFAVDRAAAHYSGQVRIYVVDNASTDATRDVAERAVAACVHLTGTVLHCEEPGKAIALNRGLRQIDEAFVVRVDADTIVGADAFTKALRHFANPDVAAVGGLPLPATTQTLIDKVRLVEVLMRHGFFQVSQFAYQGVLGVPGMLSVYRRQALDEVGGLCQGMNGEDVDICIRMNAAGYTTVSDPRVRYFSETPQTYAHLREQRVRWFRSIYHLASNNRAVLFDRDSIIGSIVLPFMLASAARRAMLAPILIYALFIVAVFRVNFSGLHWQPIVATVAGVPAMMAVLICLLWRRPDAVLYLPAYLGFRILRSYFTLAATLTLVFPPLPNPAGEIRRRIHPHGARSAPDGG</sequence>
<dbReference type="Proteomes" id="UP000466785">
    <property type="component" value="Chromosome"/>
</dbReference>
<protein>
    <submittedName>
        <fullName evidence="5">Glucosaminyltransferase</fullName>
    </submittedName>
</protein>
<feature type="transmembrane region" description="Helical" evidence="4">
    <location>
        <begin position="59"/>
        <end position="84"/>
    </location>
</feature>
<reference evidence="5 6" key="1">
    <citation type="journal article" date="2019" name="Emerg. Microbes Infect.">
        <title>Comprehensive subspecies identification of 175 nontuberculous mycobacteria species based on 7547 genomic profiles.</title>
        <authorList>
            <person name="Matsumoto Y."/>
            <person name="Kinjo T."/>
            <person name="Motooka D."/>
            <person name="Nabeya D."/>
            <person name="Jung N."/>
            <person name="Uechi K."/>
            <person name="Horii T."/>
            <person name="Iida T."/>
            <person name="Fujita J."/>
            <person name="Nakamura S."/>
        </authorList>
    </citation>
    <scope>NUCLEOTIDE SEQUENCE [LARGE SCALE GENOMIC DNA]</scope>
    <source>
        <strain evidence="5 6">JCM 12603</strain>
    </source>
</reference>
<evidence type="ECO:0000256" key="3">
    <source>
        <dbReference type="ARBA" id="ARBA00022679"/>
    </source>
</evidence>
<evidence type="ECO:0000313" key="6">
    <source>
        <dbReference type="Proteomes" id="UP000466785"/>
    </source>
</evidence>
<feature type="transmembrane region" description="Helical" evidence="4">
    <location>
        <begin position="528"/>
        <end position="551"/>
    </location>
</feature>
<feature type="transmembrane region" description="Helical" evidence="4">
    <location>
        <begin position="130"/>
        <end position="150"/>
    </location>
</feature>
<dbReference type="KEGG" id="mpof:MPOR_10390"/>
<keyword evidence="3 5" id="KW-0808">Transferase</keyword>
<keyword evidence="4" id="KW-0472">Membrane</keyword>
<gene>
    <name evidence="5" type="ORF">MPOR_10390</name>
</gene>
<dbReference type="PANTHER" id="PTHR43630:SF1">
    <property type="entry name" value="POLY-BETA-1,6-N-ACETYL-D-GLUCOSAMINE SYNTHASE"/>
    <property type="match status" value="1"/>
</dbReference>
<dbReference type="EMBL" id="AP022570">
    <property type="protein sequence ID" value="BBX50013.1"/>
    <property type="molecule type" value="Genomic_DNA"/>
</dbReference>
<dbReference type="RefSeq" id="WP_163672822.1">
    <property type="nucleotide sequence ID" value="NZ_AP022570.1"/>
</dbReference>
<dbReference type="InterPro" id="IPR029044">
    <property type="entry name" value="Nucleotide-diphossugar_trans"/>
</dbReference>
<keyword evidence="4" id="KW-1133">Transmembrane helix</keyword>
<keyword evidence="4" id="KW-0812">Transmembrane</keyword>